<evidence type="ECO:0000259" key="8">
    <source>
        <dbReference type="PROSITE" id="PS50850"/>
    </source>
</evidence>
<evidence type="ECO:0000313" key="10">
    <source>
        <dbReference type="Proteomes" id="UP001337655"/>
    </source>
</evidence>
<dbReference type="InterPro" id="IPR050360">
    <property type="entry name" value="MFS_Sugar_Transporters"/>
</dbReference>
<name>A0AAV9NZ23_9PEZI</name>
<gene>
    <name evidence="9" type="ORF">LTR77_009304</name>
</gene>
<feature type="transmembrane region" description="Helical" evidence="7">
    <location>
        <begin position="182"/>
        <end position="205"/>
    </location>
</feature>
<dbReference type="PANTHER" id="PTHR48022">
    <property type="entry name" value="PLASTIDIC GLUCOSE TRANSPORTER 4"/>
    <property type="match status" value="1"/>
</dbReference>
<dbReference type="InterPro" id="IPR005828">
    <property type="entry name" value="MFS_sugar_transport-like"/>
</dbReference>
<comment type="caution">
    <text evidence="9">The sequence shown here is derived from an EMBL/GenBank/DDBJ whole genome shotgun (WGS) entry which is preliminary data.</text>
</comment>
<comment type="similarity">
    <text evidence="2">Belongs to the major facilitator superfamily. Sugar transporter (TC 2.A.1.1) family.</text>
</comment>
<keyword evidence="10" id="KW-1185">Reference proteome</keyword>
<feature type="transmembrane region" description="Helical" evidence="7">
    <location>
        <begin position="21"/>
        <end position="40"/>
    </location>
</feature>
<feature type="transmembrane region" description="Helical" evidence="7">
    <location>
        <begin position="60"/>
        <end position="83"/>
    </location>
</feature>
<accession>A0AAV9NZ23</accession>
<keyword evidence="6 7" id="KW-0472">Membrane</keyword>
<feature type="transmembrane region" description="Helical" evidence="7">
    <location>
        <begin position="316"/>
        <end position="333"/>
    </location>
</feature>
<feature type="transmembrane region" description="Helical" evidence="7">
    <location>
        <begin position="340"/>
        <end position="359"/>
    </location>
</feature>
<dbReference type="GeneID" id="89930636"/>
<dbReference type="SUPFAM" id="SSF103473">
    <property type="entry name" value="MFS general substrate transporter"/>
    <property type="match status" value="1"/>
</dbReference>
<evidence type="ECO:0000256" key="1">
    <source>
        <dbReference type="ARBA" id="ARBA00004141"/>
    </source>
</evidence>
<reference evidence="9 10" key="1">
    <citation type="submission" date="2023-08" db="EMBL/GenBank/DDBJ databases">
        <title>Black Yeasts Isolated from many extreme environments.</title>
        <authorList>
            <person name="Coleine C."/>
            <person name="Stajich J.E."/>
            <person name="Selbmann L."/>
        </authorList>
    </citation>
    <scope>NUCLEOTIDE SEQUENCE [LARGE SCALE GENOMIC DNA]</scope>
    <source>
        <strain evidence="9 10">CCFEE 5935</strain>
    </source>
</reference>
<dbReference type="GO" id="GO:0005351">
    <property type="term" value="F:carbohydrate:proton symporter activity"/>
    <property type="evidence" value="ECO:0007669"/>
    <property type="project" value="TreeGrafter"/>
</dbReference>
<dbReference type="PANTHER" id="PTHR48022:SF31">
    <property type="entry name" value="HEXOSE TRANSPORTER"/>
    <property type="match status" value="1"/>
</dbReference>
<dbReference type="Proteomes" id="UP001337655">
    <property type="component" value="Unassembled WGS sequence"/>
</dbReference>
<feature type="domain" description="Major facilitator superfamily (MFS) profile" evidence="8">
    <location>
        <begin position="27"/>
        <end position="463"/>
    </location>
</feature>
<dbReference type="InterPro" id="IPR005829">
    <property type="entry name" value="Sugar_transporter_CS"/>
</dbReference>
<dbReference type="AlphaFoldDB" id="A0AAV9NZ23"/>
<evidence type="ECO:0000313" key="9">
    <source>
        <dbReference type="EMBL" id="KAK5165206.1"/>
    </source>
</evidence>
<dbReference type="EMBL" id="JAVRRT010000017">
    <property type="protein sequence ID" value="KAK5165206.1"/>
    <property type="molecule type" value="Genomic_DNA"/>
</dbReference>
<evidence type="ECO:0000256" key="2">
    <source>
        <dbReference type="ARBA" id="ARBA00010992"/>
    </source>
</evidence>
<protein>
    <recommendedName>
        <fullName evidence="8">Major facilitator superfamily (MFS) profile domain-containing protein</fullName>
    </recommendedName>
</protein>
<sequence length="521" mass="56171">MVSQIVSTFSKFPSWVPRSSAVVNTLVLATSFSTAAVLGYDASMMNALNILPSYTDYFHLSAATLGLNSGIVWIGAIVGPICLVKVPDVIGRKPAIFYCALVAMLGSGLQAASQNIAMFLVARFILGLGIGGTYVSAPLLIAEVLPLKYRSIGLGAFTDLYYVGGLLSAGITYGTAQMNSTWAWRLPSLLQIFFTLISVMCLPWVPESPRFLAHQGRQDEALLAVAQSCSNSDTSAPEAQAQLLQICQALELEKHVEAPSLKQIVTTPALRKRMIIVWTVAAFSMLTGSNLFSYYLGTALTNAGITNSTTQLEINIILNSLCLVISIAGTFLANRLGRKLLAIASTVGCMVFLFCIGALTKYYGTSTNTSAIYATVAMIFLAQGSYSFGWTPLAVMYPPEVLNYSIRGIGMTWFIVTQNSILLIPIFAFPVAMEKIGWITYVLNGGFDVLVIVVVAWYWVETRNLSLEEVSGLFEPTVGEKLVGVEEAMREAGAEGVEVLELRDKKVAEAQVVTVKGSENA</sequence>
<dbReference type="PRINTS" id="PR00171">
    <property type="entry name" value="SUGRTRNSPORT"/>
</dbReference>
<keyword evidence="5 7" id="KW-1133">Transmembrane helix</keyword>
<dbReference type="Pfam" id="PF00083">
    <property type="entry name" value="Sugar_tr"/>
    <property type="match status" value="1"/>
</dbReference>
<dbReference type="RefSeq" id="XP_064655349.1">
    <property type="nucleotide sequence ID" value="XM_064806532.1"/>
</dbReference>
<feature type="transmembrane region" description="Helical" evidence="7">
    <location>
        <begin position="438"/>
        <end position="460"/>
    </location>
</feature>
<dbReference type="GO" id="GO:0016020">
    <property type="term" value="C:membrane"/>
    <property type="evidence" value="ECO:0007669"/>
    <property type="project" value="UniProtKB-SubCell"/>
</dbReference>
<dbReference type="InterPro" id="IPR036259">
    <property type="entry name" value="MFS_trans_sf"/>
</dbReference>
<feature type="transmembrane region" description="Helical" evidence="7">
    <location>
        <begin position="275"/>
        <end position="296"/>
    </location>
</feature>
<dbReference type="InterPro" id="IPR003663">
    <property type="entry name" value="Sugar/inositol_transpt"/>
</dbReference>
<keyword evidence="3" id="KW-0813">Transport</keyword>
<evidence type="ECO:0000256" key="5">
    <source>
        <dbReference type="ARBA" id="ARBA00022989"/>
    </source>
</evidence>
<dbReference type="Gene3D" id="1.20.1250.20">
    <property type="entry name" value="MFS general substrate transporter like domains"/>
    <property type="match status" value="1"/>
</dbReference>
<dbReference type="PROSITE" id="PS00217">
    <property type="entry name" value="SUGAR_TRANSPORT_2"/>
    <property type="match status" value="1"/>
</dbReference>
<evidence type="ECO:0000256" key="6">
    <source>
        <dbReference type="ARBA" id="ARBA00023136"/>
    </source>
</evidence>
<feature type="transmembrane region" description="Helical" evidence="7">
    <location>
        <begin position="118"/>
        <end position="142"/>
    </location>
</feature>
<feature type="transmembrane region" description="Helical" evidence="7">
    <location>
        <begin position="409"/>
        <end position="432"/>
    </location>
</feature>
<comment type="subcellular location">
    <subcellularLocation>
        <location evidence="1">Membrane</location>
        <topology evidence="1">Multi-pass membrane protein</topology>
    </subcellularLocation>
</comment>
<evidence type="ECO:0000256" key="7">
    <source>
        <dbReference type="SAM" id="Phobius"/>
    </source>
</evidence>
<proteinExistence type="inferred from homology"/>
<feature type="transmembrane region" description="Helical" evidence="7">
    <location>
        <begin position="154"/>
        <end position="176"/>
    </location>
</feature>
<feature type="transmembrane region" description="Helical" evidence="7">
    <location>
        <begin position="95"/>
        <end position="112"/>
    </location>
</feature>
<evidence type="ECO:0000256" key="3">
    <source>
        <dbReference type="ARBA" id="ARBA00022448"/>
    </source>
</evidence>
<keyword evidence="4 7" id="KW-0812">Transmembrane</keyword>
<evidence type="ECO:0000256" key="4">
    <source>
        <dbReference type="ARBA" id="ARBA00022692"/>
    </source>
</evidence>
<dbReference type="InterPro" id="IPR020846">
    <property type="entry name" value="MFS_dom"/>
</dbReference>
<dbReference type="FunFam" id="1.20.1250.20:FF:000134">
    <property type="entry name" value="MFS sugar transporter protein"/>
    <property type="match status" value="1"/>
</dbReference>
<feature type="transmembrane region" description="Helical" evidence="7">
    <location>
        <begin position="371"/>
        <end position="397"/>
    </location>
</feature>
<dbReference type="PROSITE" id="PS50850">
    <property type="entry name" value="MFS"/>
    <property type="match status" value="1"/>
</dbReference>
<organism evidence="9 10">
    <name type="scientific">Saxophila tyrrhenica</name>
    <dbReference type="NCBI Taxonomy" id="1690608"/>
    <lineage>
        <taxon>Eukaryota</taxon>
        <taxon>Fungi</taxon>
        <taxon>Dikarya</taxon>
        <taxon>Ascomycota</taxon>
        <taxon>Pezizomycotina</taxon>
        <taxon>Dothideomycetes</taxon>
        <taxon>Dothideomycetidae</taxon>
        <taxon>Mycosphaerellales</taxon>
        <taxon>Extremaceae</taxon>
        <taxon>Saxophila</taxon>
    </lineage>
</organism>